<dbReference type="Proteomes" id="UP000244920">
    <property type="component" value="Chromosome"/>
</dbReference>
<dbReference type="AlphaFoldDB" id="A0A2U8FHU9"/>
<protein>
    <submittedName>
        <fullName evidence="3">Copper chaperone</fullName>
    </submittedName>
</protein>
<feature type="domain" description="HMA" evidence="2">
    <location>
        <begin position="34"/>
        <end position="99"/>
    </location>
</feature>
<dbReference type="RefSeq" id="WP_108923112.1">
    <property type="nucleotide sequence ID" value="NZ_CP029206.1"/>
</dbReference>
<dbReference type="Pfam" id="PF00403">
    <property type="entry name" value="HMA"/>
    <property type="match status" value="1"/>
</dbReference>
<evidence type="ECO:0000256" key="1">
    <source>
        <dbReference type="SAM" id="SignalP"/>
    </source>
</evidence>
<reference evidence="4" key="1">
    <citation type="submission" date="2018-05" db="EMBL/GenBank/DDBJ databases">
        <title>Complete genome sequence of Actinobacillus porcitonsillarum reference strain 9953L55 (CCUG 46996).</title>
        <authorList>
            <person name="Dona V."/>
            <person name="Perreten V."/>
        </authorList>
    </citation>
    <scope>NUCLEOTIDE SEQUENCE [LARGE SCALE GENOMIC DNA]</scope>
    <source>
        <strain evidence="4">9953L55</strain>
    </source>
</reference>
<feature type="chain" id="PRO_5016058434" evidence="1">
    <location>
        <begin position="21"/>
        <end position="101"/>
    </location>
</feature>
<dbReference type="InterPro" id="IPR006121">
    <property type="entry name" value="HMA_dom"/>
</dbReference>
<gene>
    <name evidence="3" type="ORF">DDU33_03135</name>
</gene>
<sequence>MKKLWFIAIFSTFMPLSSLYAVENSQKQEKNVEREVTLLINEMHCQLCVYLVNKELRAIDGVISTKADMQARTVKIVTQAQVTNEQLIKAIGNLQYTAKVI</sequence>
<dbReference type="GO" id="GO:0046872">
    <property type="term" value="F:metal ion binding"/>
    <property type="evidence" value="ECO:0007669"/>
    <property type="project" value="InterPro"/>
</dbReference>
<keyword evidence="1" id="KW-0732">Signal</keyword>
<accession>A0A2U8FHU9</accession>
<evidence type="ECO:0000313" key="3">
    <source>
        <dbReference type="EMBL" id="AWI50548.1"/>
    </source>
</evidence>
<keyword evidence="4" id="KW-1185">Reference proteome</keyword>
<name>A0A2U8FHU9_9PAST</name>
<evidence type="ECO:0000313" key="4">
    <source>
        <dbReference type="Proteomes" id="UP000244920"/>
    </source>
</evidence>
<dbReference type="CDD" id="cd00371">
    <property type="entry name" value="HMA"/>
    <property type="match status" value="1"/>
</dbReference>
<dbReference type="PROSITE" id="PS50846">
    <property type="entry name" value="HMA_2"/>
    <property type="match status" value="1"/>
</dbReference>
<dbReference type="Gene3D" id="3.30.70.100">
    <property type="match status" value="1"/>
</dbReference>
<organism evidence="3 4">
    <name type="scientific">Actinobacillus porcitonsillarum</name>
    <dbReference type="NCBI Taxonomy" id="189834"/>
    <lineage>
        <taxon>Bacteria</taxon>
        <taxon>Pseudomonadati</taxon>
        <taxon>Pseudomonadota</taxon>
        <taxon>Gammaproteobacteria</taxon>
        <taxon>Pasteurellales</taxon>
        <taxon>Pasteurellaceae</taxon>
        <taxon>Actinobacillus</taxon>
    </lineage>
</organism>
<dbReference type="EMBL" id="CP029206">
    <property type="protein sequence ID" value="AWI50548.1"/>
    <property type="molecule type" value="Genomic_DNA"/>
</dbReference>
<dbReference type="SUPFAM" id="SSF55008">
    <property type="entry name" value="HMA, heavy metal-associated domain"/>
    <property type="match status" value="1"/>
</dbReference>
<feature type="signal peptide" evidence="1">
    <location>
        <begin position="1"/>
        <end position="20"/>
    </location>
</feature>
<dbReference type="KEGG" id="apor:DDU33_03135"/>
<proteinExistence type="predicted"/>
<dbReference type="InterPro" id="IPR036163">
    <property type="entry name" value="HMA_dom_sf"/>
</dbReference>
<evidence type="ECO:0000259" key="2">
    <source>
        <dbReference type="PROSITE" id="PS50846"/>
    </source>
</evidence>